<dbReference type="Pfam" id="PF00069">
    <property type="entry name" value="Pkinase"/>
    <property type="match status" value="1"/>
</dbReference>
<feature type="transmembrane region" description="Helical" evidence="1">
    <location>
        <begin position="1714"/>
        <end position="1740"/>
    </location>
</feature>
<dbReference type="RefSeq" id="XP_009497547.1">
    <property type="nucleotide sequence ID" value="XM_009499272.1"/>
</dbReference>
<accession>A0A058Z174</accession>
<dbReference type="Gene3D" id="1.10.510.10">
    <property type="entry name" value="Transferase(Phosphotransferase) domain 1"/>
    <property type="match status" value="1"/>
</dbReference>
<dbReference type="PANTHER" id="PTHR45756:SF1">
    <property type="entry name" value="PROTEIN KINASE DOMAIN CONTAINING PROTEIN"/>
    <property type="match status" value="1"/>
</dbReference>
<evidence type="ECO:0000256" key="2">
    <source>
        <dbReference type="SAM" id="SignalP"/>
    </source>
</evidence>
<dbReference type="OrthoDB" id="122279at2759"/>
<dbReference type="eggNOG" id="KOG3525">
    <property type="taxonomic scope" value="Eukaryota"/>
</dbReference>
<dbReference type="InterPro" id="IPR000719">
    <property type="entry name" value="Prot_kinase_dom"/>
</dbReference>
<evidence type="ECO:0000256" key="1">
    <source>
        <dbReference type="SAM" id="Phobius"/>
    </source>
</evidence>
<dbReference type="CDD" id="cd00064">
    <property type="entry name" value="FU"/>
    <property type="match status" value="8"/>
</dbReference>
<dbReference type="eggNOG" id="KOG1025">
    <property type="taxonomic scope" value="Eukaryota"/>
</dbReference>
<dbReference type="InterPro" id="IPR053215">
    <property type="entry name" value="TKL_Ser/Thr_kinase"/>
</dbReference>
<dbReference type="GO" id="GO:0004674">
    <property type="term" value="F:protein serine/threonine kinase activity"/>
    <property type="evidence" value="ECO:0007669"/>
    <property type="project" value="UniProtKB-KW"/>
</dbReference>
<keyword evidence="1" id="KW-1133">Transmembrane helix</keyword>
<feature type="domain" description="Protein kinase" evidence="3">
    <location>
        <begin position="1786"/>
        <end position="2066"/>
    </location>
</feature>
<protein>
    <submittedName>
        <fullName evidence="4">Serine/threonine protein kinase</fullName>
    </submittedName>
</protein>
<dbReference type="GeneID" id="20530164"/>
<keyword evidence="4" id="KW-0808">Transferase</keyword>
<keyword evidence="5" id="KW-1185">Reference proteome</keyword>
<dbReference type="Proteomes" id="UP000030693">
    <property type="component" value="Unassembled WGS sequence"/>
</dbReference>
<dbReference type="PROSITE" id="PS50011">
    <property type="entry name" value="PROTEIN_KINASE_DOM"/>
    <property type="match status" value="1"/>
</dbReference>
<proteinExistence type="predicted"/>
<dbReference type="SMART" id="SM00220">
    <property type="entry name" value="S_TKc"/>
    <property type="match status" value="1"/>
</dbReference>
<reference evidence="4" key="1">
    <citation type="submission" date="2013-04" db="EMBL/GenBank/DDBJ databases">
        <title>The Genome Sequence of Fonticula alba ATCC 38817.</title>
        <authorList>
            <consortium name="The Broad Institute Genomics Platform"/>
            <person name="Russ C."/>
            <person name="Cuomo C."/>
            <person name="Burger G."/>
            <person name="Gray M.W."/>
            <person name="Holland P.W.H."/>
            <person name="King N."/>
            <person name="Lang F.B.F."/>
            <person name="Roger A.J."/>
            <person name="Ruiz-Trillo I."/>
            <person name="Brown M."/>
            <person name="Walker B."/>
            <person name="Young S."/>
            <person name="Zeng Q."/>
            <person name="Gargeya S."/>
            <person name="Fitzgerald M."/>
            <person name="Haas B."/>
            <person name="Abouelleil A."/>
            <person name="Allen A.W."/>
            <person name="Alvarado L."/>
            <person name="Arachchi H.M."/>
            <person name="Berlin A.M."/>
            <person name="Chapman S.B."/>
            <person name="Gainer-Dewar J."/>
            <person name="Goldberg J."/>
            <person name="Griggs A."/>
            <person name="Gujja S."/>
            <person name="Hansen M."/>
            <person name="Howarth C."/>
            <person name="Imamovic A."/>
            <person name="Ireland A."/>
            <person name="Larimer J."/>
            <person name="McCowan C."/>
            <person name="Murphy C."/>
            <person name="Pearson M."/>
            <person name="Poon T.W."/>
            <person name="Priest M."/>
            <person name="Roberts A."/>
            <person name="Saif S."/>
            <person name="Shea T."/>
            <person name="Sisk P."/>
            <person name="Sykes S."/>
            <person name="Wortman J."/>
            <person name="Nusbaum C."/>
            <person name="Birren B."/>
        </authorList>
    </citation>
    <scope>NUCLEOTIDE SEQUENCE [LARGE SCALE GENOMIC DNA]</scope>
    <source>
        <strain evidence="4">ATCC 38817</strain>
    </source>
</reference>
<dbReference type="InterPro" id="IPR006212">
    <property type="entry name" value="Furin_repeat"/>
</dbReference>
<feature type="chain" id="PRO_5001566543" evidence="2">
    <location>
        <begin position="40"/>
        <end position="2073"/>
    </location>
</feature>
<dbReference type="SUPFAM" id="SSF57184">
    <property type="entry name" value="Growth factor receptor domain"/>
    <property type="match status" value="7"/>
</dbReference>
<evidence type="ECO:0000259" key="3">
    <source>
        <dbReference type="PROSITE" id="PS50011"/>
    </source>
</evidence>
<organism evidence="4">
    <name type="scientific">Fonticula alba</name>
    <name type="common">Slime mold</name>
    <dbReference type="NCBI Taxonomy" id="691883"/>
    <lineage>
        <taxon>Eukaryota</taxon>
        <taxon>Rotosphaerida</taxon>
        <taxon>Fonticulaceae</taxon>
        <taxon>Fonticula</taxon>
    </lineage>
</organism>
<dbReference type="GO" id="GO:0005524">
    <property type="term" value="F:ATP binding"/>
    <property type="evidence" value="ECO:0007669"/>
    <property type="project" value="InterPro"/>
</dbReference>
<dbReference type="Gene3D" id="2.10.220.10">
    <property type="entry name" value="Hormone Receptor, Insulin-like Growth Factor Receptor 1, Chain A, domain 2"/>
    <property type="match status" value="9"/>
</dbReference>
<dbReference type="PANTHER" id="PTHR45756">
    <property type="entry name" value="PALMITOYLTRANSFERASE"/>
    <property type="match status" value="1"/>
</dbReference>
<keyword evidence="2" id="KW-0732">Signal</keyword>
<dbReference type="SMART" id="SM00261">
    <property type="entry name" value="FU"/>
    <property type="match status" value="15"/>
</dbReference>
<dbReference type="InterPro" id="IPR011009">
    <property type="entry name" value="Kinase-like_dom_sf"/>
</dbReference>
<dbReference type="InterPro" id="IPR008271">
    <property type="entry name" value="Ser/Thr_kinase_AS"/>
</dbReference>
<dbReference type="EMBL" id="KB932211">
    <property type="protein sequence ID" value="KCV67980.1"/>
    <property type="molecule type" value="Genomic_DNA"/>
</dbReference>
<feature type="signal peptide" evidence="2">
    <location>
        <begin position="1"/>
        <end position="39"/>
    </location>
</feature>
<dbReference type="SMART" id="SM00181">
    <property type="entry name" value="EGF"/>
    <property type="match status" value="12"/>
</dbReference>
<gene>
    <name evidence="4" type="ORF">H696_05439</name>
</gene>
<keyword evidence="1" id="KW-0812">Transmembrane</keyword>
<keyword evidence="4" id="KW-0418">Kinase</keyword>
<evidence type="ECO:0000313" key="5">
    <source>
        <dbReference type="Proteomes" id="UP000030693"/>
    </source>
</evidence>
<dbReference type="InterPro" id="IPR009030">
    <property type="entry name" value="Growth_fac_rcpt_cys_sf"/>
</dbReference>
<sequence>MLAVARRESRPGRNTPARRRPALMSRMVLLLVTLLLAAGLSVRPSHQQEVFLYAAPWQLLHDSQPALLRTHYDGFSTAFIRISDDVIRRKTQRDSLEDLQEVRWGPFFAGEFQSITRPRSGLSSSGGLFFVLSVNNPEPTVVEYTHKEVAYFDGTTVFDLPAPSTELLAAVAGTADREVILLGLIGDPDATRSVYLARLSGAGPLALPVSAPNAFLGPGLAVPGMHQSFYMSVGKDVVHIALESSMQVHVRSWPSSRTILALAATRLTSTQESCPDGADVIIVQKDGILAVLTCFTPTSIRDYVSVSLPSVLPLEGVRLLAPPVDAVSPNLAKFFYLIVPNATDPLHRVWMYSMESDTLAKRAVILPRGFNQPAGLQLARLHTSDRPTYPWYLVSGSTVLFDDKALGCEDDWTIRCEREDRFHELARGWACAPGQAMSPFVSDAHLCAGCVSRHYLERGPDPTDEAPFSHESHSCQACTDPNCLTCDQEDCLVCAGGFLNQVDVDSQRTTCVTACSMGFAPVSGTCQPVGQPRATVELTVPQPTQPEDLPDPMDMASMNESWLSLDLDADAVLISTRPSGPPTGVLLFSRYGDAFIQESPQDIQSDVPRVRQVSQLNLPIGTWLRSAAELGPLAFNGKATHRVMACDPAGELHMLRMTCNVAAACVVDSIQYSKSAGFYCSSMARVHANALVVRSNHAQVYVIRADPRSMELIIQPVEATGVAVLPVHTSLGLRAAPGLGDWFVWTTMWQQATAGPWALLGADSRRMAVEGSLVPGLPGQDNAFVPVVLPRHREQAADPGELVFVNTAGPEWLVRQASGDMLVAGRATELDTHVQVLGTFPEPVALGSGWQANSQFQALALPLGGPHYPSALLLMSRTFLGLSVLYCPLGDRGPCSLQPATFAMLPAEIQRNHVEALWSPAALWRVSGPGASTRAGSQASAASPISGHSLELVALAPHVGLVAFSVVVDCPAGTFGPMCQPCHPTCLECDGSGSSRCTACPAGLLYHAGSCVPGCPGNWWPDVTAAACRPCDGSCAGCTDGAACTACRPGLVFLSPDAQVPSLCGAACSPGEYAGPGRCAACHGSCSMCAGAATACQACAGGHRWEVPAPGPGATGACVPCPAGCASCTADRCLACQPGLVLTGPGACVASCPAGTWSNGETCQPCAVSCATCTGGGEAECGSCAAGLDLVEGTPGTGQGACMSHCGDGRYRDPGTSQCLPCHAACATCNGPDDRHCWRCRDAVLQDDQCLQDCAEGHVAVAGRCLPCHVSCRQCAGVRSTECLACPAGMLALPRDQRPGRCTPACPAGYGTEPGGCVACPGQCASCPAGGGTCEQCERGWLLAGPACVAACPAGSTPLGGMCFTCHAACGTCYGPGPDQCLTCGPGAPFLLAGRCHAACPAGTYATDPGSACVPCDGTCGACSGPGARQCTGCPEGRVLWQGECLAGCPAGYFAEAGTCAACHASCALCDDRASCRSCHGRDMVGPGGLCVGACPADGWAGCPDGGRCVACPGHCRACEAIGPACAMHCTACDPGYVLAAGECHVECPAGAFLPAGATECGPCADPCAGCAGAADRCTGCRPGLLLVPEEAQCRSACPAAMAPVGDMCVRCPAGCEQCAGPADGQHGCTLRPGELVHCPEAGSCDRCMAGLLLLPARPPDSRAACVPVCPEGHFTEAQDPGTCGRCHASCEGPCSGPEPGHCDRARESAGSRVGLAIGLAVGLLVLVLVLLLVLGLYLARRRRARARAPAGKAADDDDEDATMLNTIVELALPGAILVDVAAGFQPLGEQLGAGGQASVYAARVIGPGVVARLGCPDVVAVKRMRPEAMQPVHHALFQNEVALMWLLREHGHLVRMYGYSESPPAIVMERFDCDLQVLLYLEIHLSEVDLADLCRQWATGLEAMHAHGVAHRDLKPGNVFVNRRPAGGWSAAIGDLGTSVSLSAGRSSALVHSTPELNAMSVRYASPEVIAAFQRGVLLDRELFLPADIFSAAVMLQECLTRTAPWPGKDISQIMEAVVAGERSRGPAVSALAGDLIESALYAAPAERPSAALFRERCTGLHVFAGGMPGIQ</sequence>
<name>A0A058Z174_FONAL</name>
<dbReference type="InterPro" id="IPR000742">
    <property type="entry name" value="EGF"/>
</dbReference>
<keyword evidence="4" id="KW-0723">Serine/threonine-protein kinase</keyword>
<evidence type="ECO:0000313" key="4">
    <source>
        <dbReference type="EMBL" id="KCV67980.1"/>
    </source>
</evidence>
<keyword evidence="1" id="KW-0472">Membrane</keyword>
<dbReference type="PROSITE" id="PS00108">
    <property type="entry name" value="PROTEIN_KINASE_ST"/>
    <property type="match status" value="1"/>
</dbReference>
<dbReference type="SUPFAM" id="SSF56112">
    <property type="entry name" value="Protein kinase-like (PK-like)"/>
    <property type="match status" value="1"/>
</dbReference>